<dbReference type="PANTHER" id="PTHR11435:SF1">
    <property type="entry name" value="NADH-UBIQUINONE OXIDOREDUCTASE CHAIN 6"/>
    <property type="match status" value="1"/>
</dbReference>
<sequence>MYTFMIATILFSLLFIVCATPLSMGLTLLLQTIILSIFLASSMKSSWFLYIFVLIFIGGMLILFIYVTSIFPNEKFKFNQINIYLFTFLLTITSILLFSYFWLMNITPFFFETQSNNSMMESFSLFATKKIFSSQTNLMMIFLVNYLFFCMIVVIKITNFSKGPLRKMNYV</sequence>
<evidence type="ECO:0000256" key="7">
    <source>
        <dbReference type="ARBA" id="ARBA00022692"/>
    </source>
</evidence>
<evidence type="ECO:0000256" key="12">
    <source>
        <dbReference type="ARBA" id="ARBA00023128"/>
    </source>
</evidence>
<dbReference type="InterPro" id="IPR050269">
    <property type="entry name" value="ComplexI_Subunit6"/>
</dbReference>
<organism evidence="17">
    <name type="scientific">Lachesilla pedicularia</name>
    <dbReference type="NCBI Taxonomy" id="1897924"/>
    <lineage>
        <taxon>Eukaryota</taxon>
        <taxon>Metazoa</taxon>
        <taxon>Ecdysozoa</taxon>
        <taxon>Arthropoda</taxon>
        <taxon>Hexapoda</taxon>
        <taxon>Insecta</taxon>
        <taxon>Pterygota</taxon>
        <taxon>Neoptera</taxon>
        <taxon>Paraneoptera</taxon>
        <taxon>Psocodea</taxon>
        <taxon>Psocomorpha</taxon>
        <taxon>Homilopsocidea</taxon>
        <taxon>Lachesilloidea</taxon>
        <taxon>Lachesillidae</taxon>
        <taxon>Lachesilla</taxon>
    </lineage>
</organism>
<evidence type="ECO:0000256" key="2">
    <source>
        <dbReference type="ARBA" id="ARBA00005698"/>
    </source>
</evidence>
<geneLocation type="mitochondrion" evidence="17"/>
<name>A0A8K1ZFT3_9NEOP</name>
<dbReference type="AlphaFoldDB" id="A0A8K1ZFT3"/>
<keyword evidence="13 16" id="KW-0472">Membrane</keyword>
<keyword evidence="7 16" id="KW-0812">Transmembrane</keyword>
<evidence type="ECO:0000313" key="17">
    <source>
        <dbReference type="EMBL" id="UGS80383.1"/>
    </source>
</evidence>
<dbReference type="EMBL" id="MZ274198">
    <property type="protein sequence ID" value="UGS80383.1"/>
    <property type="molecule type" value="Genomic_DNA"/>
</dbReference>
<comment type="similarity">
    <text evidence="2">Belongs to the complex I subunit 6 family.</text>
</comment>
<evidence type="ECO:0000256" key="11">
    <source>
        <dbReference type="ARBA" id="ARBA00023027"/>
    </source>
</evidence>
<keyword evidence="5" id="KW-0813">Transport</keyword>
<keyword evidence="8" id="KW-1278">Translocase</keyword>
<evidence type="ECO:0000256" key="14">
    <source>
        <dbReference type="ARBA" id="ARBA00031019"/>
    </source>
</evidence>
<evidence type="ECO:0000256" key="15">
    <source>
        <dbReference type="ARBA" id="ARBA00049551"/>
    </source>
</evidence>
<evidence type="ECO:0000256" key="10">
    <source>
        <dbReference type="ARBA" id="ARBA00022989"/>
    </source>
</evidence>
<keyword evidence="11" id="KW-0520">NAD</keyword>
<evidence type="ECO:0000256" key="9">
    <source>
        <dbReference type="ARBA" id="ARBA00022982"/>
    </source>
</evidence>
<protein>
    <recommendedName>
        <fullName evidence="4">NADH-ubiquinone oxidoreductase chain 6</fullName>
        <ecNumber evidence="3">7.1.1.2</ecNumber>
    </recommendedName>
    <alternativeName>
        <fullName evidence="14">NADH dehydrogenase subunit 6</fullName>
    </alternativeName>
</protein>
<keyword evidence="6" id="KW-0679">Respiratory chain</keyword>
<evidence type="ECO:0000256" key="3">
    <source>
        <dbReference type="ARBA" id="ARBA00012944"/>
    </source>
</evidence>
<dbReference type="GO" id="GO:0031966">
    <property type="term" value="C:mitochondrial membrane"/>
    <property type="evidence" value="ECO:0007669"/>
    <property type="project" value="UniProtKB-SubCell"/>
</dbReference>
<dbReference type="GO" id="GO:0008137">
    <property type="term" value="F:NADH dehydrogenase (ubiquinone) activity"/>
    <property type="evidence" value="ECO:0007669"/>
    <property type="project" value="UniProtKB-EC"/>
</dbReference>
<feature type="transmembrane region" description="Helical" evidence="16">
    <location>
        <begin position="49"/>
        <end position="71"/>
    </location>
</feature>
<dbReference type="EC" id="7.1.1.2" evidence="3"/>
<comment type="subcellular location">
    <subcellularLocation>
        <location evidence="1">Mitochondrion membrane</location>
        <topology evidence="1">Multi-pass membrane protein</topology>
    </subcellularLocation>
</comment>
<feature type="transmembrane region" description="Helical" evidence="16">
    <location>
        <begin position="83"/>
        <end position="103"/>
    </location>
</feature>
<evidence type="ECO:0000256" key="1">
    <source>
        <dbReference type="ARBA" id="ARBA00004225"/>
    </source>
</evidence>
<keyword evidence="10 16" id="KW-1133">Transmembrane helix</keyword>
<accession>A0A8K1ZFT3</accession>
<evidence type="ECO:0000256" key="16">
    <source>
        <dbReference type="SAM" id="Phobius"/>
    </source>
</evidence>
<dbReference type="PANTHER" id="PTHR11435">
    <property type="entry name" value="NADH UBIQUINONE OXIDOREDUCTASE SUBUNIT ND6"/>
    <property type="match status" value="1"/>
</dbReference>
<evidence type="ECO:0000256" key="5">
    <source>
        <dbReference type="ARBA" id="ARBA00022448"/>
    </source>
</evidence>
<evidence type="ECO:0000256" key="8">
    <source>
        <dbReference type="ARBA" id="ARBA00022967"/>
    </source>
</evidence>
<comment type="catalytic activity">
    <reaction evidence="15">
        <text>a ubiquinone + NADH + 5 H(+)(in) = a ubiquinol + NAD(+) + 4 H(+)(out)</text>
        <dbReference type="Rhea" id="RHEA:29091"/>
        <dbReference type="Rhea" id="RHEA-COMP:9565"/>
        <dbReference type="Rhea" id="RHEA-COMP:9566"/>
        <dbReference type="ChEBI" id="CHEBI:15378"/>
        <dbReference type="ChEBI" id="CHEBI:16389"/>
        <dbReference type="ChEBI" id="CHEBI:17976"/>
        <dbReference type="ChEBI" id="CHEBI:57540"/>
        <dbReference type="ChEBI" id="CHEBI:57945"/>
        <dbReference type="EC" id="7.1.1.2"/>
    </reaction>
</comment>
<evidence type="ECO:0000256" key="13">
    <source>
        <dbReference type="ARBA" id="ARBA00023136"/>
    </source>
</evidence>
<keyword evidence="9" id="KW-0249">Electron transport</keyword>
<evidence type="ECO:0000256" key="4">
    <source>
        <dbReference type="ARBA" id="ARBA00021095"/>
    </source>
</evidence>
<gene>
    <name evidence="17" type="primary">ND6</name>
</gene>
<keyword evidence="12 17" id="KW-0496">Mitochondrion</keyword>
<reference evidence="17" key="1">
    <citation type="submission" date="2021-05" db="EMBL/GenBank/DDBJ databases">
        <title>Mitochondrial genomes within bark lice (Insecta: Psocodea: Psocomorpha) reveal novel gene rearrangements containing phylogenetic signal.</title>
        <authorList>
            <person name="Saenz Manchola O.F."/>
            <person name="Virrueta Herrera S."/>
            <person name="D'alessio L.M."/>
            <person name="Yoshizawa K."/>
            <person name="Garcia Aldrete A.N."/>
            <person name="Johnson K.P."/>
        </authorList>
    </citation>
    <scope>NUCLEOTIDE SEQUENCE</scope>
</reference>
<proteinExistence type="inferred from homology"/>
<evidence type="ECO:0000256" key="6">
    <source>
        <dbReference type="ARBA" id="ARBA00022660"/>
    </source>
</evidence>
<feature type="transmembrane region" description="Helical" evidence="16">
    <location>
        <begin position="138"/>
        <end position="158"/>
    </location>
</feature>